<reference evidence="2" key="1">
    <citation type="submission" date="2023-02" db="EMBL/GenBank/DDBJ databases">
        <title>Colletotrichum kahawae CIFC_Que2 genome sequencing and assembly.</title>
        <authorList>
            <person name="Baroncelli R."/>
        </authorList>
    </citation>
    <scope>NUCLEOTIDE SEQUENCE</scope>
    <source>
        <strain evidence="2">CIFC_Que2</strain>
    </source>
</reference>
<sequence length="38" mass="4495">MQPPATIHPSKNPKRLFPKSRQRYPMLNATLTHSYHYS</sequence>
<feature type="region of interest" description="Disordered" evidence="1">
    <location>
        <begin position="1"/>
        <end position="22"/>
    </location>
</feature>
<dbReference type="EMBL" id="VYYT01000083">
    <property type="protein sequence ID" value="KAK2771259.1"/>
    <property type="molecule type" value="Genomic_DNA"/>
</dbReference>
<name>A0AAD9YL25_COLKA</name>
<evidence type="ECO:0000313" key="3">
    <source>
        <dbReference type="Proteomes" id="UP001281614"/>
    </source>
</evidence>
<accession>A0AAD9YL25</accession>
<gene>
    <name evidence="2" type="ORF">CKAH01_14408</name>
</gene>
<organism evidence="2 3">
    <name type="scientific">Colletotrichum kahawae</name>
    <name type="common">Coffee berry disease fungus</name>
    <dbReference type="NCBI Taxonomy" id="34407"/>
    <lineage>
        <taxon>Eukaryota</taxon>
        <taxon>Fungi</taxon>
        <taxon>Dikarya</taxon>
        <taxon>Ascomycota</taxon>
        <taxon>Pezizomycotina</taxon>
        <taxon>Sordariomycetes</taxon>
        <taxon>Hypocreomycetidae</taxon>
        <taxon>Glomerellales</taxon>
        <taxon>Glomerellaceae</taxon>
        <taxon>Colletotrichum</taxon>
        <taxon>Colletotrichum gloeosporioides species complex</taxon>
    </lineage>
</organism>
<feature type="compositionally biased region" description="Basic residues" evidence="1">
    <location>
        <begin position="11"/>
        <end position="22"/>
    </location>
</feature>
<dbReference type="AlphaFoldDB" id="A0AAD9YL25"/>
<proteinExistence type="predicted"/>
<keyword evidence="3" id="KW-1185">Reference proteome</keyword>
<dbReference type="Proteomes" id="UP001281614">
    <property type="component" value="Unassembled WGS sequence"/>
</dbReference>
<protein>
    <submittedName>
        <fullName evidence="2">Uncharacterized protein</fullName>
    </submittedName>
</protein>
<evidence type="ECO:0000256" key="1">
    <source>
        <dbReference type="SAM" id="MobiDB-lite"/>
    </source>
</evidence>
<evidence type="ECO:0000313" key="2">
    <source>
        <dbReference type="EMBL" id="KAK2771259.1"/>
    </source>
</evidence>
<comment type="caution">
    <text evidence="2">The sequence shown here is derived from an EMBL/GenBank/DDBJ whole genome shotgun (WGS) entry which is preliminary data.</text>
</comment>